<name>A0A0B7IJD4_9FLAO</name>
<dbReference type="EMBL" id="CDOK01000155">
    <property type="protein sequence ID" value="CEN52020.1"/>
    <property type="molecule type" value="Genomic_DNA"/>
</dbReference>
<dbReference type="AlphaFoldDB" id="A0A0B7IJD4"/>
<organism evidence="2 3">
    <name type="scientific">Capnocytophaga canimorsus</name>
    <dbReference type="NCBI Taxonomy" id="28188"/>
    <lineage>
        <taxon>Bacteria</taxon>
        <taxon>Pseudomonadati</taxon>
        <taxon>Bacteroidota</taxon>
        <taxon>Flavobacteriia</taxon>
        <taxon>Flavobacteriales</taxon>
        <taxon>Flavobacteriaceae</taxon>
        <taxon>Capnocytophaga</taxon>
    </lineage>
</organism>
<accession>A0A0B7IJD4</accession>
<proteinExistence type="predicted"/>
<dbReference type="Proteomes" id="UP000039370">
    <property type="component" value="Unassembled WGS sequence"/>
</dbReference>
<reference evidence="3" key="1">
    <citation type="submission" date="2015-01" db="EMBL/GenBank/DDBJ databases">
        <authorList>
            <person name="MANFREDI Pablo"/>
        </authorList>
    </citation>
    <scope>NUCLEOTIDE SEQUENCE [LARGE SCALE GENOMIC DNA]</scope>
    <source>
        <strain evidence="3">Cc11</strain>
    </source>
</reference>
<evidence type="ECO:0000313" key="3">
    <source>
        <dbReference type="Proteomes" id="UP000039370"/>
    </source>
</evidence>
<evidence type="ECO:0000313" key="2">
    <source>
        <dbReference type="EMBL" id="CEN52020.1"/>
    </source>
</evidence>
<gene>
    <name evidence="2" type="ORF">CCAN11_2380030</name>
</gene>
<sequence length="45" mass="5217">MDYARFNYIAQPEDKGVALMPEIGIYDKYAIAWGISSLIFWDKIC</sequence>
<evidence type="ECO:0000259" key="1">
    <source>
        <dbReference type="Pfam" id="PF16313"/>
    </source>
</evidence>
<protein>
    <recommendedName>
        <fullName evidence="1">EcxA zinc-binding domain-containing protein</fullName>
    </recommendedName>
</protein>
<feature type="domain" description="EcxA zinc-binding" evidence="1">
    <location>
        <begin position="1"/>
        <end position="34"/>
    </location>
</feature>
<dbReference type="InterPro" id="IPR032534">
    <property type="entry name" value="EcxA_zinc-bd"/>
</dbReference>
<dbReference type="Pfam" id="PF16313">
    <property type="entry name" value="DUF4953"/>
    <property type="match status" value="1"/>
</dbReference>